<feature type="chain" id="PRO_5003263361" evidence="4">
    <location>
        <begin position="29"/>
        <end position="227"/>
    </location>
</feature>
<feature type="domain" description="EGF-like" evidence="5 6">
    <location>
        <begin position="103"/>
        <end position="114"/>
    </location>
</feature>
<feature type="domain" description="EGF-like" evidence="5 6">
    <location>
        <begin position="209"/>
        <end position="220"/>
    </location>
</feature>
<dbReference type="PANTHER" id="PTHR11219:SF69">
    <property type="entry name" value="TENEURIN-A"/>
    <property type="match status" value="1"/>
</dbReference>
<dbReference type="InterPro" id="IPR051216">
    <property type="entry name" value="Teneurin"/>
</dbReference>
<dbReference type="EMBL" id="FR824085">
    <property type="protein sequence ID" value="CCA17773.1"/>
    <property type="molecule type" value="Genomic_DNA"/>
</dbReference>
<keyword evidence="1" id="KW-0245">EGF-like domain</keyword>
<dbReference type="HOGENOM" id="CLU_074962_0_0_1"/>
<evidence type="ECO:0000256" key="4">
    <source>
        <dbReference type="SAM" id="SignalP"/>
    </source>
</evidence>
<evidence type="ECO:0000259" key="5">
    <source>
        <dbReference type="PROSITE" id="PS00022"/>
    </source>
</evidence>
<protein>
    <submittedName>
        <fullName evidence="7">Uncharacterized protein AlNc14C40G3418</fullName>
    </submittedName>
</protein>
<dbReference type="Pfam" id="PF07974">
    <property type="entry name" value="EGF_2"/>
    <property type="match status" value="2"/>
</dbReference>
<sequence>MIRTVLCYLLTQTLFHVVVSYCPNGCNAQGTCGPNDRCTCFLRQDQNDITLTNTYPAYKGADCSLRTCPYGASWVSIPSADNTAHPLVECSDKGTCDYATGLCDCYLGYEGKACERAVCPNNCNGRGLCLTLQDIIFKDPNQLSARSTTKYTAWDGEKHMGCLCDQGYRGPDCSIKECPSGVDVLLGYGRNEGRDCGGRGICNTETGDCDCFPGYYGTACEFQSTVR</sequence>
<evidence type="ECO:0000256" key="2">
    <source>
        <dbReference type="ARBA" id="ARBA00022737"/>
    </source>
</evidence>
<dbReference type="PROSITE" id="PS01186">
    <property type="entry name" value="EGF_2"/>
    <property type="match status" value="2"/>
</dbReference>
<reference evidence="7" key="1">
    <citation type="journal article" date="2011" name="PLoS Biol.">
        <title>Gene gain and loss during evolution of obligate parasitism in the white rust pathogen of Arabidopsis thaliana.</title>
        <authorList>
            <person name="Kemen E."/>
            <person name="Gardiner A."/>
            <person name="Schultz-Larsen T."/>
            <person name="Kemen A.C."/>
            <person name="Balmuth A.L."/>
            <person name="Robert-Seilaniantz A."/>
            <person name="Bailey K."/>
            <person name="Holub E."/>
            <person name="Studholme D.J."/>
            <person name="Maclean D."/>
            <person name="Jones J.D."/>
        </authorList>
    </citation>
    <scope>NUCLEOTIDE SEQUENCE</scope>
</reference>
<dbReference type="PROSITE" id="PS00022">
    <property type="entry name" value="EGF_1"/>
    <property type="match status" value="2"/>
</dbReference>
<accession>F0W9F9</accession>
<proteinExistence type="predicted"/>
<evidence type="ECO:0000259" key="6">
    <source>
        <dbReference type="PROSITE" id="PS01186"/>
    </source>
</evidence>
<dbReference type="InterPro" id="IPR013111">
    <property type="entry name" value="EGF_extracell"/>
</dbReference>
<keyword evidence="2" id="KW-0677">Repeat</keyword>
<evidence type="ECO:0000256" key="1">
    <source>
        <dbReference type="ARBA" id="ARBA00022536"/>
    </source>
</evidence>
<feature type="signal peptide" evidence="4">
    <location>
        <begin position="1"/>
        <end position="28"/>
    </location>
</feature>
<dbReference type="GO" id="GO:0046982">
    <property type="term" value="F:protein heterodimerization activity"/>
    <property type="evidence" value="ECO:0007669"/>
    <property type="project" value="TreeGrafter"/>
</dbReference>
<dbReference type="InterPro" id="IPR000742">
    <property type="entry name" value="EGF"/>
</dbReference>
<keyword evidence="3" id="KW-1015">Disulfide bond</keyword>
<dbReference type="AlphaFoldDB" id="F0W9F9"/>
<dbReference type="GO" id="GO:0042803">
    <property type="term" value="F:protein homodimerization activity"/>
    <property type="evidence" value="ECO:0007669"/>
    <property type="project" value="TreeGrafter"/>
</dbReference>
<dbReference type="GO" id="GO:0007157">
    <property type="term" value="P:heterophilic cell-cell adhesion via plasma membrane cell adhesion molecules"/>
    <property type="evidence" value="ECO:0007669"/>
    <property type="project" value="TreeGrafter"/>
</dbReference>
<dbReference type="GO" id="GO:0050839">
    <property type="term" value="F:cell adhesion molecule binding"/>
    <property type="evidence" value="ECO:0007669"/>
    <property type="project" value="TreeGrafter"/>
</dbReference>
<evidence type="ECO:0000313" key="7">
    <source>
        <dbReference type="EMBL" id="CCA17773.1"/>
    </source>
</evidence>
<dbReference type="Gene3D" id="2.10.25.10">
    <property type="entry name" value="Laminin"/>
    <property type="match status" value="2"/>
</dbReference>
<dbReference type="PRINTS" id="PR00011">
    <property type="entry name" value="EGFLAMININ"/>
</dbReference>
<reference evidence="7" key="2">
    <citation type="submission" date="2011-02" db="EMBL/GenBank/DDBJ databases">
        <authorList>
            <person name="MacLean D."/>
        </authorList>
    </citation>
    <scope>NUCLEOTIDE SEQUENCE</scope>
</reference>
<evidence type="ECO:0000256" key="3">
    <source>
        <dbReference type="ARBA" id="ARBA00023157"/>
    </source>
</evidence>
<gene>
    <name evidence="7" type="primary">AlNc14C40G3418</name>
    <name evidence="7" type="ORF">ALNC14_039160</name>
</gene>
<dbReference type="PANTHER" id="PTHR11219">
    <property type="entry name" value="TENEURIN AND N-ACETYLGLUCOSAMINE-1-PHOSPHODIESTER ALPHA-N-ACETYLGLUCOSAMINIDASE"/>
    <property type="match status" value="1"/>
</dbReference>
<name>F0W9F9_9STRA</name>
<keyword evidence="4" id="KW-0732">Signal</keyword>
<organism evidence="7">
    <name type="scientific">Albugo laibachii Nc14</name>
    <dbReference type="NCBI Taxonomy" id="890382"/>
    <lineage>
        <taxon>Eukaryota</taxon>
        <taxon>Sar</taxon>
        <taxon>Stramenopiles</taxon>
        <taxon>Oomycota</taxon>
        <taxon>Peronosporomycetes</taxon>
        <taxon>Albuginales</taxon>
        <taxon>Albuginaceae</taxon>
        <taxon>Albugo</taxon>
    </lineage>
</organism>